<dbReference type="PANTHER" id="PTHR46919">
    <property type="entry name" value="ZINC FINGER, C3HC4 TYPE (RING FINGER) FAMILY PROTEIN"/>
    <property type="match status" value="1"/>
</dbReference>
<gene>
    <name evidence="3" type="ORF">GBAR_LOCUS28513</name>
</gene>
<feature type="domain" description="HEPN" evidence="2">
    <location>
        <begin position="314"/>
        <end position="432"/>
    </location>
</feature>
<name>A0AA35TPK6_GEOBA</name>
<dbReference type="Proteomes" id="UP001174909">
    <property type="component" value="Unassembled WGS sequence"/>
</dbReference>
<dbReference type="PROSITE" id="PS50076">
    <property type="entry name" value="DNAJ_2"/>
    <property type="match status" value="1"/>
</dbReference>
<dbReference type="Pfam" id="PF05168">
    <property type="entry name" value="HEPN"/>
    <property type="match status" value="1"/>
</dbReference>
<dbReference type="InterPro" id="IPR001623">
    <property type="entry name" value="DnaJ_domain"/>
</dbReference>
<dbReference type="SUPFAM" id="SSF46565">
    <property type="entry name" value="Chaperone J-domain"/>
    <property type="match status" value="1"/>
</dbReference>
<dbReference type="PANTHER" id="PTHR46919:SF2">
    <property type="entry name" value="SACSIN"/>
    <property type="match status" value="1"/>
</dbReference>
<dbReference type="AlphaFoldDB" id="A0AA35TPK6"/>
<protein>
    <submittedName>
        <fullName evidence="3">Sacsin</fullName>
    </submittedName>
</protein>
<dbReference type="Gene3D" id="1.10.287.110">
    <property type="entry name" value="DnaJ domain"/>
    <property type="match status" value="1"/>
</dbReference>
<dbReference type="PROSITE" id="PS50910">
    <property type="entry name" value="HEPN"/>
    <property type="match status" value="1"/>
</dbReference>
<dbReference type="CDD" id="cd06257">
    <property type="entry name" value="DnaJ"/>
    <property type="match status" value="1"/>
</dbReference>
<reference evidence="3" key="1">
    <citation type="submission" date="2023-03" db="EMBL/GenBank/DDBJ databases">
        <authorList>
            <person name="Steffen K."/>
            <person name="Cardenas P."/>
        </authorList>
    </citation>
    <scope>NUCLEOTIDE SEQUENCE</scope>
</reference>
<dbReference type="Gene3D" id="1.20.120.330">
    <property type="entry name" value="Nucleotidyltransferases domain 2"/>
    <property type="match status" value="1"/>
</dbReference>
<sequence>MLRSSTTEDVYNFMQDNQISCSELTNRVDIDHELTLGAPIPASLHFRLDQSCHNIFQPQEFVAYQPLEEEQRIIVAMVSHVVCLKDDSGKPLRPMHMKYIIFTSEEDRGGKGKRVKAIEIFKFIRGETAPQEAPQVESDCQELVAFEGNPEDVPPPAAVATSATPAPIDVQKAKDEVREELQEIWHLPKEERKRAIHRLYLKWHPDKNPHNQDAAEEVFKFLLQELDRLERGAGPSISNESGTYSWRNFQHFWDSTARQHRQYHDEYQQQFSGGARPRHRQWHRGGASQSFFDEEYTPPRREREAQQWVRQALVDEKALKTLLQEARIDVTLSGHVCFLAHEVAEKALKGAMYATCSLREESRENHNIIPLAHAIEQVKPEIARGLLALAQPLEPTYYEDTRFPKQNLSPSPPYENFTLQNAEEAEACAARILQIVQEIVET</sequence>
<dbReference type="InterPro" id="IPR036869">
    <property type="entry name" value="J_dom_sf"/>
</dbReference>
<dbReference type="InterPro" id="IPR007842">
    <property type="entry name" value="HEPN_dom"/>
</dbReference>
<organism evidence="3 4">
    <name type="scientific">Geodia barretti</name>
    <name type="common">Barrett's horny sponge</name>
    <dbReference type="NCBI Taxonomy" id="519541"/>
    <lineage>
        <taxon>Eukaryota</taxon>
        <taxon>Metazoa</taxon>
        <taxon>Porifera</taxon>
        <taxon>Demospongiae</taxon>
        <taxon>Heteroscleromorpha</taxon>
        <taxon>Tetractinellida</taxon>
        <taxon>Astrophorina</taxon>
        <taxon>Geodiidae</taxon>
        <taxon>Geodia</taxon>
    </lineage>
</organism>
<feature type="domain" description="J" evidence="1">
    <location>
        <begin position="176"/>
        <end position="268"/>
    </location>
</feature>
<dbReference type="SUPFAM" id="SSF81593">
    <property type="entry name" value="Nucleotidyltransferase substrate binding subunit/domain"/>
    <property type="match status" value="1"/>
</dbReference>
<evidence type="ECO:0000313" key="3">
    <source>
        <dbReference type="EMBL" id="CAI8052080.1"/>
    </source>
</evidence>
<keyword evidence="4" id="KW-1185">Reference proteome</keyword>
<evidence type="ECO:0000259" key="2">
    <source>
        <dbReference type="PROSITE" id="PS50910"/>
    </source>
</evidence>
<comment type="caution">
    <text evidence="3">The sequence shown here is derived from an EMBL/GenBank/DDBJ whole genome shotgun (WGS) entry which is preliminary data.</text>
</comment>
<accession>A0AA35TPK6</accession>
<proteinExistence type="predicted"/>
<evidence type="ECO:0000259" key="1">
    <source>
        <dbReference type="PROSITE" id="PS50076"/>
    </source>
</evidence>
<dbReference type="SMART" id="SM00748">
    <property type="entry name" value="HEPN"/>
    <property type="match status" value="1"/>
</dbReference>
<evidence type="ECO:0000313" key="4">
    <source>
        <dbReference type="Proteomes" id="UP001174909"/>
    </source>
</evidence>
<dbReference type="EMBL" id="CASHTH010003985">
    <property type="protein sequence ID" value="CAI8052080.1"/>
    <property type="molecule type" value="Genomic_DNA"/>
</dbReference>